<name>A0AAF0H9H3_9HYPH</name>
<evidence type="ECO:0000313" key="1">
    <source>
        <dbReference type="EMBL" id="WHA40575.1"/>
    </source>
</evidence>
<reference evidence="1" key="1">
    <citation type="submission" date="2023-05" db="EMBL/GenBank/DDBJ databases">
        <title>Complete genome sequence of Agrobacterium larrymoorei CFBP5477.</title>
        <authorList>
            <person name="Yen H.-C."/>
            <person name="Chou L."/>
            <person name="Lin Y.-C."/>
            <person name="Lai E.-M."/>
            <person name="Kuo C.-H."/>
        </authorList>
    </citation>
    <scope>NUCLEOTIDE SEQUENCE</scope>
    <source>
        <strain evidence="1">CFBP5477</strain>
    </source>
</reference>
<sequence>MMNQFDMEEIQKAILKVLSEDFSGVEITSVQVEDDISYEDDEILRVQVIFKGRAKDIKPSFLSHAIARVRPTLANHKLSAFPMMSFVSEHDAQLASCR</sequence>
<dbReference type="Proteomes" id="UP000298664">
    <property type="component" value="Chromosome Circular"/>
</dbReference>
<proteinExistence type="predicted"/>
<protein>
    <submittedName>
        <fullName evidence="1">Uncharacterized protein</fullName>
    </submittedName>
</protein>
<dbReference type="AlphaFoldDB" id="A0AAF0H9H3"/>
<organism evidence="1 2">
    <name type="scientific">Agrobacterium larrymoorei</name>
    <dbReference type="NCBI Taxonomy" id="160699"/>
    <lineage>
        <taxon>Bacteria</taxon>
        <taxon>Pseudomonadati</taxon>
        <taxon>Pseudomonadota</taxon>
        <taxon>Alphaproteobacteria</taxon>
        <taxon>Hyphomicrobiales</taxon>
        <taxon>Rhizobiaceae</taxon>
        <taxon>Rhizobium/Agrobacterium group</taxon>
        <taxon>Agrobacterium</taxon>
    </lineage>
</organism>
<dbReference type="RefSeq" id="WP_137392704.1">
    <property type="nucleotide sequence ID" value="NZ_CP124733.1"/>
</dbReference>
<dbReference type="EMBL" id="CP124733">
    <property type="protein sequence ID" value="WHA40575.1"/>
    <property type="molecule type" value="Genomic_DNA"/>
</dbReference>
<accession>A0AAF0H9H3</accession>
<evidence type="ECO:0000313" key="2">
    <source>
        <dbReference type="Proteomes" id="UP000298664"/>
    </source>
</evidence>
<gene>
    <name evidence="1" type="ORF">CFBP5477_012195</name>
</gene>